<evidence type="ECO:0000256" key="1">
    <source>
        <dbReference type="SAM" id="MobiDB-lite"/>
    </source>
</evidence>
<keyword evidence="3" id="KW-1185">Reference proteome</keyword>
<protein>
    <submittedName>
        <fullName evidence="2">Uncharacterized protein</fullName>
    </submittedName>
</protein>
<evidence type="ECO:0000313" key="3">
    <source>
        <dbReference type="Proteomes" id="UP001201980"/>
    </source>
</evidence>
<name>A0AAD5RGK9_9PEZI</name>
<accession>A0AAD5RGK9</accession>
<sequence length="417" mass="47002">MNPNSKYSAPIYQINIQPSEYRMLTSNLVYLASQVNAAAAAQAEEGQRREALITRTSRVVVETSKLIEQQEAALEDLRTWAKKVLVAIRGLEVALDQVADPSSLPAPAFSDAEFVTRFSQAENKLAERRAELAKKLRPTSTTPTYRNVEKIAAQGGYRRDKIGLLRPVPPPTGFPIPSSRPLPPPIEVVQREIELLDQEDLAEVALRPVASADSIVGDGSTDVTSFYTLPALGQESSLNQRLSLLLEKATPAIARIDDNVFAAAREILLPPLTKANYLCKSTWIILRDLRLGHLNHLFFDRANNSGDAPPNTPYSQITNPSRETKQREKEWEWRWDAVDNYDEDDSVMEEYPDLQVEDGIEDWRNSDVAWFWRLRRESLRLIQTKNQVDGIFKDVVGMTKIYDSDDEDDSMGSDDEE</sequence>
<evidence type="ECO:0000313" key="2">
    <source>
        <dbReference type="EMBL" id="KAJ2893143.1"/>
    </source>
</evidence>
<dbReference type="AlphaFoldDB" id="A0AAD5RGK9"/>
<reference evidence="2" key="1">
    <citation type="submission" date="2022-07" db="EMBL/GenBank/DDBJ databases">
        <title>Draft genome sequence of Zalerion maritima ATCC 34329, a (micro)plastics degrading marine fungus.</title>
        <authorList>
            <person name="Paco A."/>
            <person name="Goncalves M.F.M."/>
            <person name="Rocha-Santos T.A.P."/>
            <person name="Alves A."/>
        </authorList>
    </citation>
    <scope>NUCLEOTIDE SEQUENCE</scope>
    <source>
        <strain evidence="2">ATCC 34329</strain>
    </source>
</reference>
<comment type="caution">
    <text evidence="2">The sequence shown here is derived from an EMBL/GenBank/DDBJ whole genome shotgun (WGS) entry which is preliminary data.</text>
</comment>
<dbReference type="EMBL" id="JAKWBI020000654">
    <property type="protein sequence ID" value="KAJ2893143.1"/>
    <property type="molecule type" value="Genomic_DNA"/>
</dbReference>
<dbReference type="Proteomes" id="UP001201980">
    <property type="component" value="Unassembled WGS sequence"/>
</dbReference>
<organism evidence="2 3">
    <name type="scientific">Zalerion maritima</name>
    <dbReference type="NCBI Taxonomy" id="339359"/>
    <lineage>
        <taxon>Eukaryota</taxon>
        <taxon>Fungi</taxon>
        <taxon>Dikarya</taxon>
        <taxon>Ascomycota</taxon>
        <taxon>Pezizomycotina</taxon>
        <taxon>Sordariomycetes</taxon>
        <taxon>Lulworthiomycetidae</taxon>
        <taxon>Lulworthiales</taxon>
        <taxon>Lulworthiaceae</taxon>
        <taxon>Zalerion</taxon>
    </lineage>
</organism>
<proteinExistence type="predicted"/>
<gene>
    <name evidence="2" type="ORF">MKZ38_008991</name>
</gene>
<feature type="region of interest" description="Disordered" evidence="1">
    <location>
        <begin position="305"/>
        <end position="325"/>
    </location>
</feature>